<dbReference type="AlphaFoldDB" id="A0A926RYQ5"/>
<dbReference type="SUPFAM" id="SSF46785">
    <property type="entry name" value="Winged helix' DNA-binding domain"/>
    <property type="match status" value="1"/>
</dbReference>
<dbReference type="InterPro" id="IPR014757">
    <property type="entry name" value="Tscrpt_reg_IclR_C"/>
</dbReference>
<feature type="domain" description="HTH iclR-type" evidence="4">
    <location>
        <begin position="7"/>
        <end position="70"/>
    </location>
</feature>
<dbReference type="Pfam" id="PF01614">
    <property type="entry name" value="IclR_C"/>
    <property type="match status" value="1"/>
</dbReference>
<organism evidence="6 7">
    <name type="scientific">Metabacillus arenae</name>
    <dbReference type="NCBI Taxonomy" id="2771434"/>
    <lineage>
        <taxon>Bacteria</taxon>
        <taxon>Bacillati</taxon>
        <taxon>Bacillota</taxon>
        <taxon>Bacilli</taxon>
        <taxon>Bacillales</taxon>
        <taxon>Bacillaceae</taxon>
        <taxon>Metabacillus</taxon>
    </lineage>
</organism>
<dbReference type="GO" id="GO:0045892">
    <property type="term" value="P:negative regulation of DNA-templated transcription"/>
    <property type="evidence" value="ECO:0007669"/>
    <property type="project" value="UniProtKB-ARBA"/>
</dbReference>
<gene>
    <name evidence="6" type="ORF">IC621_23755</name>
</gene>
<evidence type="ECO:0000256" key="3">
    <source>
        <dbReference type="ARBA" id="ARBA00023163"/>
    </source>
</evidence>
<evidence type="ECO:0000259" key="5">
    <source>
        <dbReference type="PROSITE" id="PS51078"/>
    </source>
</evidence>
<keyword evidence="2" id="KW-0238">DNA-binding</keyword>
<dbReference type="InterPro" id="IPR029016">
    <property type="entry name" value="GAF-like_dom_sf"/>
</dbReference>
<protein>
    <submittedName>
        <fullName evidence="6">IclR family transcriptional regulator</fullName>
    </submittedName>
</protein>
<dbReference type="InterPro" id="IPR036390">
    <property type="entry name" value="WH_DNA-bd_sf"/>
</dbReference>
<dbReference type="RefSeq" id="WP_191162150.1">
    <property type="nucleotide sequence ID" value="NZ_JACXAI010000048.1"/>
</dbReference>
<proteinExistence type="predicted"/>
<dbReference type="GO" id="GO:0003677">
    <property type="term" value="F:DNA binding"/>
    <property type="evidence" value="ECO:0007669"/>
    <property type="project" value="UniProtKB-KW"/>
</dbReference>
<evidence type="ECO:0000259" key="4">
    <source>
        <dbReference type="PROSITE" id="PS51077"/>
    </source>
</evidence>
<dbReference type="SMART" id="SM00346">
    <property type="entry name" value="HTH_ICLR"/>
    <property type="match status" value="1"/>
</dbReference>
<dbReference type="GO" id="GO:0003700">
    <property type="term" value="F:DNA-binding transcription factor activity"/>
    <property type="evidence" value="ECO:0007669"/>
    <property type="project" value="TreeGrafter"/>
</dbReference>
<dbReference type="SUPFAM" id="SSF55781">
    <property type="entry name" value="GAF domain-like"/>
    <property type="match status" value="1"/>
</dbReference>
<reference evidence="6" key="1">
    <citation type="submission" date="2020-09" db="EMBL/GenBank/DDBJ databases">
        <title>A novel bacterium of genus Bacillus, isolated from South China Sea.</title>
        <authorList>
            <person name="Huang H."/>
            <person name="Mo K."/>
            <person name="Hu Y."/>
        </authorList>
    </citation>
    <scope>NUCLEOTIDE SEQUENCE</scope>
    <source>
        <strain evidence="6">IB182487</strain>
    </source>
</reference>
<keyword evidence="7" id="KW-1185">Reference proteome</keyword>
<evidence type="ECO:0000313" key="6">
    <source>
        <dbReference type="EMBL" id="MBD1383208.1"/>
    </source>
</evidence>
<accession>A0A926RYQ5</accession>
<dbReference type="PROSITE" id="PS51078">
    <property type="entry name" value="ICLR_ED"/>
    <property type="match status" value="1"/>
</dbReference>
<dbReference type="Gene3D" id="3.30.450.40">
    <property type="match status" value="1"/>
</dbReference>
<dbReference type="InterPro" id="IPR005471">
    <property type="entry name" value="Tscrpt_reg_IclR_N"/>
</dbReference>
<name>A0A926RYQ5_9BACI</name>
<dbReference type="PANTHER" id="PTHR30136:SF24">
    <property type="entry name" value="HTH-TYPE TRANSCRIPTIONAL REPRESSOR ALLR"/>
    <property type="match status" value="1"/>
</dbReference>
<sequence length="261" mass="29500">MKAIKMNKSAERVVDLLMLLAKSEAPLTLNEICQELNFPKSSGFELVQTLLVKGFIEIDDARLKTYRLGLRAFEVGSAYLSNSDVTTQARQPIQELNRLIGSTVFLGTEDRGKIVYLDKAESHSIMRPTAKLGSRRYMHTTGLGKALLAAFSDEKIKFILENGEIARKTEYSKVTIPDILEDMRDIRVRGYSIDDREDNIEMYCLGSAIFDQWNQPVASISVASSFNGMNEERKKMIVELLQKTALEISKKLGYKGDRLYI</sequence>
<evidence type="ECO:0000256" key="2">
    <source>
        <dbReference type="ARBA" id="ARBA00023125"/>
    </source>
</evidence>
<dbReference type="EMBL" id="JACXAI010000048">
    <property type="protein sequence ID" value="MBD1383208.1"/>
    <property type="molecule type" value="Genomic_DNA"/>
</dbReference>
<comment type="caution">
    <text evidence="6">The sequence shown here is derived from an EMBL/GenBank/DDBJ whole genome shotgun (WGS) entry which is preliminary data.</text>
</comment>
<dbReference type="Proteomes" id="UP000626844">
    <property type="component" value="Unassembled WGS sequence"/>
</dbReference>
<dbReference type="InterPro" id="IPR036388">
    <property type="entry name" value="WH-like_DNA-bd_sf"/>
</dbReference>
<evidence type="ECO:0000256" key="1">
    <source>
        <dbReference type="ARBA" id="ARBA00023015"/>
    </source>
</evidence>
<keyword evidence="1" id="KW-0805">Transcription regulation</keyword>
<feature type="domain" description="IclR-ED" evidence="5">
    <location>
        <begin position="71"/>
        <end position="254"/>
    </location>
</feature>
<dbReference type="Gene3D" id="1.10.10.10">
    <property type="entry name" value="Winged helix-like DNA-binding domain superfamily/Winged helix DNA-binding domain"/>
    <property type="match status" value="1"/>
</dbReference>
<dbReference type="PROSITE" id="PS51077">
    <property type="entry name" value="HTH_ICLR"/>
    <property type="match status" value="1"/>
</dbReference>
<keyword evidence="3" id="KW-0804">Transcription</keyword>
<evidence type="ECO:0000313" key="7">
    <source>
        <dbReference type="Proteomes" id="UP000626844"/>
    </source>
</evidence>
<dbReference type="PANTHER" id="PTHR30136">
    <property type="entry name" value="HELIX-TURN-HELIX TRANSCRIPTIONAL REGULATOR, ICLR FAMILY"/>
    <property type="match status" value="1"/>
</dbReference>
<dbReference type="Pfam" id="PF09339">
    <property type="entry name" value="HTH_IclR"/>
    <property type="match status" value="1"/>
</dbReference>
<dbReference type="InterPro" id="IPR050707">
    <property type="entry name" value="HTH_MetabolicPath_Reg"/>
</dbReference>